<dbReference type="Proteomes" id="UP000805193">
    <property type="component" value="Unassembled WGS sequence"/>
</dbReference>
<feature type="non-terminal residue" evidence="1">
    <location>
        <position position="1"/>
    </location>
</feature>
<evidence type="ECO:0000313" key="1">
    <source>
        <dbReference type="EMBL" id="KAG0415493.1"/>
    </source>
</evidence>
<dbReference type="EMBL" id="JABSTQ010011063">
    <property type="protein sequence ID" value="KAG0415493.1"/>
    <property type="molecule type" value="Genomic_DNA"/>
</dbReference>
<accession>A0AC60P8I4</accession>
<proteinExistence type="predicted"/>
<gene>
    <name evidence="1" type="ORF">HPB47_007335</name>
</gene>
<organism evidence="1 2">
    <name type="scientific">Ixodes persulcatus</name>
    <name type="common">Taiga tick</name>
    <dbReference type="NCBI Taxonomy" id="34615"/>
    <lineage>
        <taxon>Eukaryota</taxon>
        <taxon>Metazoa</taxon>
        <taxon>Ecdysozoa</taxon>
        <taxon>Arthropoda</taxon>
        <taxon>Chelicerata</taxon>
        <taxon>Arachnida</taxon>
        <taxon>Acari</taxon>
        <taxon>Parasitiformes</taxon>
        <taxon>Ixodida</taxon>
        <taxon>Ixodoidea</taxon>
        <taxon>Ixodidae</taxon>
        <taxon>Ixodinae</taxon>
        <taxon>Ixodes</taxon>
    </lineage>
</organism>
<keyword evidence="2" id="KW-1185">Reference proteome</keyword>
<feature type="non-terminal residue" evidence="1">
    <location>
        <position position="69"/>
    </location>
</feature>
<sequence length="69" mass="7378">KRSGCGLCRSKTFRRLLIEHRGDIGFATIIPGCVSASECGRVVTVKCFSGVRPSLSLEHAAPPDMEICG</sequence>
<evidence type="ECO:0000313" key="2">
    <source>
        <dbReference type="Proteomes" id="UP000805193"/>
    </source>
</evidence>
<name>A0AC60P8I4_IXOPE</name>
<protein>
    <submittedName>
        <fullName evidence="1">Uncharacterized protein</fullName>
    </submittedName>
</protein>
<reference evidence="1 2" key="1">
    <citation type="journal article" date="2020" name="Cell">
        <title>Large-Scale Comparative Analyses of Tick Genomes Elucidate Their Genetic Diversity and Vector Capacities.</title>
        <authorList>
            <consortium name="Tick Genome and Microbiome Consortium (TIGMIC)"/>
            <person name="Jia N."/>
            <person name="Wang J."/>
            <person name="Shi W."/>
            <person name="Du L."/>
            <person name="Sun Y."/>
            <person name="Zhan W."/>
            <person name="Jiang J.F."/>
            <person name="Wang Q."/>
            <person name="Zhang B."/>
            <person name="Ji P."/>
            <person name="Bell-Sakyi L."/>
            <person name="Cui X.M."/>
            <person name="Yuan T.T."/>
            <person name="Jiang B.G."/>
            <person name="Yang W.F."/>
            <person name="Lam T.T."/>
            <person name="Chang Q.C."/>
            <person name="Ding S.J."/>
            <person name="Wang X.J."/>
            <person name="Zhu J.G."/>
            <person name="Ruan X.D."/>
            <person name="Zhao L."/>
            <person name="Wei J.T."/>
            <person name="Ye R.Z."/>
            <person name="Que T.C."/>
            <person name="Du C.H."/>
            <person name="Zhou Y.H."/>
            <person name="Cheng J.X."/>
            <person name="Dai P.F."/>
            <person name="Guo W.B."/>
            <person name="Han X.H."/>
            <person name="Huang E.J."/>
            <person name="Li L.F."/>
            <person name="Wei W."/>
            <person name="Gao Y.C."/>
            <person name="Liu J.Z."/>
            <person name="Shao H.Z."/>
            <person name="Wang X."/>
            <person name="Wang C.C."/>
            <person name="Yang T.C."/>
            <person name="Huo Q.B."/>
            <person name="Li W."/>
            <person name="Chen H.Y."/>
            <person name="Chen S.E."/>
            <person name="Zhou L.G."/>
            <person name="Ni X.B."/>
            <person name="Tian J.H."/>
            <person name="Sheng Y."/>
            <person name="Liu T."/>
            <person name="Pan Y.S."/>
            <person name="Xia L.Y."/>
            <person name="Li J."/>
            <person name="Zhao F."/>
            <person name="Cao W.C."/>
        </authorList>
    </citation>
    <scope>NUCLEOTIDE SEQUENCE [LARGE SCALE GENOMIC DNA]</scope>
    <source>
        <strain evidence="1">Iper-2018</strain>
    </source>
</reference>
<comment type="caution">
    <text evidence="1">The sequence shown here is derived from an EMBL/GenBank/DDBJ whole genome shotgun (WGS) entry which is preliminary data.</text>
</comment>